<keyword evidence="2" id="KW-0732">Signal</keyword>
<gene>
    <name evidence="3" type="ORF">H072_5675</name>
</gene>
<feature type="region of interest" description="Disordered" evidence="1">
    <location>
        <begin position="29"/>
        <end position="48"/>
    </location>
</feature>
<name>S8BM09_DACHA</name>
<evidence type="ECO:0000256" key="1">
    <source>
        <dbReference type="SAM" id="MobiDB-lite"/>
    </source>
</evidence>
<protein>
    <submittedName>
        <fullName evidence="3">Uncharacterized protein</fullName>
    </submittedName>
</protein>
<dbReference type="HOGENOM" id="CLU_425136_0_0_1"/>
<reference evidence="3 4" key="1">
    <citation type="journal article" date="2013" name="PLoS Genet.">
        <title>Genomic mechanisms accounting for the adaptation to parasitism in nematode-trapping fungi.</title>
        <authorList>
            <person name="Meerupati T."/>
            <person name="Andersson K.M."/>
            <person name="Friman E."/>
            <person name="Kumar D."/>
            <person name="Tunlid A."/>
            <person name="Ahren D."/>
        </authorList>
    </citation>
    <scope>NUCLEOTIDE SEQUENCE [LARGE SCALE GENOMIC DNA]</scope>
    <source>
        <strain evidence="3 4">CBS 200.50</strain>
    </source>
</reference>
<keyword evidence="4" id="KW-1185">Reference proteome</keyword>
<dbReference type="AlphaFoldDB" id="S8BM09"/>
<evidence type="ECO:0000256" key="2">
    <source>
        <dbReference type="SAM" id="SignalP"/>
    </source>
</evidence>
<evidence type="ECO:0000313" key="4">
    <source>
        <dbReference type="Proteomes" id="UP000015100"/>
    </source>
</evidence>
<comment type="caution">
    <text evidence="3">The sequence shown here is derived from an EMBL/GenBank/DDBJ whole genome shotgun (WGS) entry which is preliminary data.</text>
</comment>
<sequence>MKLLKVKIFVSMATLWGLVGGIEIPSKPIQTPATQTEGLPSSQPQQPDRTIAEVASINGANPFKQRIAVGGSSTGLPEDVATRTAEVIPSRQEVPELTLPTTRPSFRAKCFGISRASHRYFFVKDLRQVISNLQNLTRLPTAGDEEYSNAKVYGIAINFRGCFQAIHDRSARVFIKVCLPRGLGVQMYKSLSTYAPPVPIANITERLGILADDLERPNESGICEWTNEFRSKVDQFDVEDFRSNEYTDWKVGDTPRWVLDIAGDEDDNPAKTSPWGVLNFNASAFVAVNSSFVLNTMDYEGRLANELGEMCDGGSREYPQGFVQVIEQIHWLAEDILDNTAASILQKTTGLRDEICYLQFCGGRSSMKAKLCGYPSFKDAGVYWSLQSPLFYPYPVRVDVVSLLEQFYTTLRRQISRGVDENRGDPIASQVRSMRCAWEENNTISGTGVQSDLQGIVYINALHPNNSIPWRLELSSKMCSRLEGKCTSQPSSVNGDGASLTDIDRARFDLSSREPDVSIPGITDGLCEENYCGMGNSVQISVCDRSDSAPGRIRTKLVEQKIFEAATRLSNAFKGGPAQEFECIYENSTSKPGPAEKFDNQFPVLGSSDQRYSGTIWRSKIENFTVAEPEWRLRIRNSPQQCSL</sequence>
<dbReference type="EMBL" id="AQGS01000349">
    <property type="protein sequence ID" value="EPS40488.1"/>
    <property type="molecule type" value="Genomic_DNA"/>
</dbReference>
<feature type="signal peptide" evidence="2">
    <location>
        <begin position="1"/>
        <end position="21"/>
    </location>
</feature>
<evidence type="ECO:0000313" key="3">
    <source>
        <dbReference type="EMBL" id="EPS40488.1"/>
    </source>
</evidence>
<accession>S8BM09</accession>
<proteinExistence type="predicted"/>
<organism evidence="3 4">
    <name type="scientific">Dactylellina haptotyla (strain CBS 200.50)</name>
    <name type="common">Nematode-trapping fungus</name>
    <name type="synonym">Monacrosporium haptotylum</name>
    <dbReference type="NCBI Taxonomy" id="1284197"/>
    <lineage>
        <taxon>Eukaryota</taxon>
        <taxon>Fungi</taxon>
        <taxon>Dikarya</taxon>
        <taxon>Ascomycota</taxon>
        <taxon>Pezizomycotina</taxon>
        <taxon>Orbiliomycetes</taxon>
        <taxon>Orbiliales</taxon>
        <taxon>Orbiliaceae</taxon>
        <taxon>Dactylellina</taxon>
    </lineage>
</organism>
<feature type="chain" id="PRO_5004561442" evidence="2">
    <location>
        <begin position="22"/>
        <end position="644"/>
    </location>
</feature>
<dbReference type="Proteomes" id="UP000015100">
    <property type="component" value="Unassembled WGS sequence"/>
</dbReference>
<reference evidence="4" key="2">
    <citation type="submission" date="2013-04" db="EMBL/GenBank/DDBJ databases">
        <title>Genomic mechanisms accounting for the adaptation to parasitism in nematode-trapping fungi.</title>
        <authorList>
            <person name="Ahren D.G."/>
        </authorList>
    </citation>
    <scope>NUCLEOTIDE SEQUENCE [LARGE SCALE GENOMIC DNA]</scope>
    <source>
        <strain evidence="4">CBS 200.50</strain>
    </source>
</reference>